<proteinExistence type="inferred from homology"/>
<dbReference type="Pfam" id="PF01435">
    <property type="entry name" value="Peptidase_M48"/>
    <property type="match status" value="1"/>
</dbReference>
<dbReference type="GO" id="GO:0016020">
    <property type="term" value="C:membrane"/>
    <property type="evidence" value="ECO:0007669"/>
    <property type="project" value="TreeGrafter"/>
</dbReference>
<evidence type="ECO:0000256" key="1">
    <source>
        <dbReference type="ARBA" id="ARBA00022670"/>
    </source>
</evidence>
<dbReference type="SUPFAM" id="SSF48452">
    <property type="entry name" value="TPR-like"/>
    <property type="match status" value="1"/>
</dbReference>
<evidence type="ECO:0000256" key="4">
    <source>
        <dbReference type="ARBA" id="ARBA00022833"/>
    </source>
</evidence>
<gene>
    <name evidence="10" type="ORF">HK415_08720</name>
</gene>
<feature type="transmembrane region" description="Helical" evidence="8">
    <location>
        <begin position="37"/>
        <end position="65"/>
    </location>
</feature>
<keyword evidence="4 7" id="KW-0862">Zinc</keyword>
<dbReference type="AlphaFoldDB" id="A0A849KN77"/>
<feature type="repeat" description="TPR" evidence="6">
    <location>
        <begin position="222"/>
        <end position="255"/>
    </location>
</feature>
<evidence type="ECO:0000256" key="6">
    <source>
        <dbReference type="PROSITE-ProRule" id="PRU00339"/>
    </source>
</evidence>
<feature type="domain" description="Peptidase M48" evidence="9">
    <location>
        <begin position="3"/>
        <end position="132"/>
    </location>
</feature>
<keyword evidence="5 7" id="KW-0482">Metalloprotease</keyword>
<dbReference type="InterPro" id="IPR011990">
    <property type="entry name" value="TPR-like_helical_dom_sf"/>
</dbReference>
<comment type="caution">
    <text evidence="10">The sequence shown here is derived from an EMBL/GenBank/DDBJ whole genome shotgun (WGS) entry which is preliminary data.</text>
</comment>
<dbReference type="PANTHER" id="PTHR22726:SF1">
    <property type="entry name" value="METALLOENDOPEPTIDASE OMA1, MITOCHONDRIAL"/>
    <property type="match status" value="1"/>
</dbReference>
<organism evidence="10 11">
    <name type="scientific">Ramlibacter montanisoli</name>
    <dbReference type="NCBI Taxonomy" id="2732512"/>
    <lineage>
        <taxon>Bacteria</taxon>
        <taxon>Pseudomonadati</taxon>
        <taxon>Pseudomonadota</taxon>
        <taxon>Betaproteobacteria</taxon>
        <taxon>Burkholderiales</taxon>
        <taxon>Comamonadaceae</taxon>
        <taxon>Ramlibacter</taxon>
    </lineage>
</organism>
<evidence type="ECO:0000313" key="11">
    <source>
        <dbReference type="Proteomes" id="UP000552954"/>
    </source>
</evidence>
<keyword evidence="8" id="KW-0812">Transmembrane</keyword>
<evidence type="ECO:0000256" key="3">
    <source>
        <dbReference type="ARBA" id="ARBA00022801"/>
    </source>
</evidence>
<dbReference type="InterPro" id="IPR051156">
    <property type="entry name" value="Mito/Outer_Membr_Metalloprot"/>
</dbReference>
<evidence type="ECO:0000256" key="2">
    <source>
        <dbReference type="ARBA" id="ARBA00022723"/>
    </source>
</evidence>
<evidence type="ECO:0000256" key="7">
    <source>
        <dbReference type="RuleBase" id="RU003983"/>
    </source>
</evidence>
<dbReference type="PROSITE" id="PS50005">
    <property type="entry name" value="TPR"/>
    <property type="match status" value="1"/>
</dbReference>
<dbReference type="GO" id="GO:0046872">
    <property type="term" value="F:metal ion binding"/>
    <property type="evidence" value="ECO:0007669"/>
    <property type="project" value="UniProtKB-KW"/>
</dbReference>
<evidence type="ECO:0000313" key="10">
    <source>
        <dbReference type="EMBL" id="NNU43229.1"/>
    </source>
</evidence>
<dbReference type="RefSeq" id="WP_171558221.1">
    <property type="nucleotide sequence ID" value="NZ_JABFCS010000001.1"/>
</dbReference>
<comment type="similarity">
    <text evidence="7">Belongs to the peptidase M48 family.</text>
</comment>
<dbReference type="InterPro" id="IPR001915">
    <property type="entry name" value="Peptidase_M48"/>
</dbReference>
<dbReference type="Gene3D" id="1.25.40.10">
    <property type="entry name" value="Tetratricopeptide repeat domain"/>
    <property type="match status" value="1"/>
</dbReference>
<keyword evidence="6" id="KW-0802">TPR repeat</keyword>
<evidence type="ECO:0000256" key="5">
    <source>
        <dbReference type="ARBA" id="ARBA00023049"/>
    </source>
</evidence>
<dbReference type="GO" id="GO:0004222">
    <property type="term" value="F:metalloendopeptidase activity"/>
    <property type="evidence" value="ECO:0007669"/>
    <property type="project" value="InterPro"/>
</dbReference>
<evidence type="ECO:0000259" key="9">
    <source>
        <dbReference type="Pfam" id="PF01435"/>
    </source>
</evidence>
<sequence>MLRVENEAQLAAILGHELGHYLERHQVEQLRAAKDRAILSTMVGMVGGIGTFVGQIGLLANMFAFSREHETRADRMGMRLMRHAGYDGREAAAVWDNLLAELRVTGGKDAGKRGDMFETHPTTAGRRDELLQMAGDAGGNLGADSYRKAIAPLRFGWLQDEVKRGQYEESLVLFDRMLKKDARDADVLFSRGEVYRLRDDGGDVEKALADLDGASRLAKAPAETFRSLGLLHRQRNDRGAAVKAFETYLAQAPQAPDADLLRGYLAEMK</sequence>
<keyword evidence="11" id="KW-1185">Reference proteome</keyword>
<keyword evidence="8" id="KW-1133">Transmembrane helix</keyword>
<dbReference type="InterPro" id="IPR019734">
    <property type="entry name" value="TPR_rpt"/>
</dbReference>
<dbReference type="Proteomes" id="UP000552954">
    <property type="component" value="Unassembled WGS sequence"/>
</dbReference>
<dbReference type="GO" id="GO:0051603">
    <property type="term" value="P:proteolysis involved in protein catabolic process"/>
    <property type="evidence" value="ECO:0007669"/>
    <property type="project" value="TreeGrafter"/>
</dbReference>
<keyword evidence="8" id="KW-0472">Membrane</keyword>
<reference evidence="10 11" key="2">
    <citation type="submission" date="2020-06" db="EMBL/GenBank/DDBJ databases">
        <title>Ramlibacter rhizophilus sp. nov., isolated from rhizosphere soil of national flower Mugunghwa from South Korea.</title>
        <authorList>
            <person name="Zheng-Fei Y."/>
            <person name="Huan T."/>
        </authorList>
    </citation>
    <scope>NUCLEOTIDE SEQUENCE [LARGE SCALE GENOMIC DNA]</scope>
    <source>
        <strain evidence="10 11">B156</strain>
    </source>
</reference>
<dbReference type="PANTHER" id="PTHR22726">
    <property type="entry name" value="METALLOENDOPEPTIDASE OMA1"/>
    <property type="match status" value="1"/>
</dbReference>
<keyword evidence="2" id="KW-0479">Metal-binding</keyword>
<accession>A0A849KN77</accession>
<keyword evidence="3 7" id="KW-0378">Hydrolase</keyword>
<reference evidence="10 11" key="1">
    <citation type="submission" date="2020-05" db="EMBL/GenBank/DDBJ databases">
        <authorList>
            <person name="Khan S.A."/>
            <person name="Jeon C.O."/>
            <person name="Chun B.H."/>
        </authorList>
    </citation>
    <scope>NUCLEOTIDE SEQUENCE [LARGE SCALE GENOMIC DNA]</scope>
    <source>
        <strain evidence="10 11">B156</strain>
    </source>
</reference>
<protein>
    <submittedName>
        <fullName evidence="10">M48 family metalloprotease</fullName>
    </submittedName>
</protein>
<keyword evidence="1 7" id="KW-0645">Protease</keyword>
<comment type="cofactor">
    <cofactor evidence="7">
        <name>Zn(2+)</name>
        <dbReference type="ChEBI" id="CHEBI:29105"/>
    </cofactor>
    <text evidence="7">Binds 1 zinc ion per subunit.</text>
</comment>
<dbReference type="EMBL" id="JABFCS010000001">
    <property type="protein sequence ID" value="NNU43229.1"/>
    <property type="molecule type" value="Genomic_DNA"/>
</dbReference>
<name>A0A849KN77_9BURK</name>
<evidence type="ECO:0000256" key="8">
    <source>
        <dbReference type="SAM" id="Phobius"/>
    </source>
</evidence>